<dbReference type="InterPro" id="IPR018456">
    <property type="entry name" value="PTR2_symporter_CS"/>
</dbReference>
<evidence type="ECO:0000256" key="6">
    <source>
        <dbReference type="ARBA" id="ARBA00022927"/>
    </source>
</evidence>
<dbReference type="PROSITE" id="PS01022">
    <property type="entry name" value="PTR2_1"/>
    <property type="match status" value="1"/>
</dbReference>
<feature type="transmembrane region" description="Helical" evidence="10">
    <location>
        <begin position="644"/>
        <end position="665"/>
    </location>
</feature>
<dbReference type="CDD" id="cd17347">
    <property type="entry name" value="MFS_SLC15A1_2_like"/>
    <property type="match status" value="1"/>
</dbReference>
<dbReference type="GO" id="GO:0016020">
    <property type="term" value="C:membrane"/>
    <property type="evidence" value="ECO:0007669"/>
    <property type="project" value="UniProtKB-SubCell"/>
</dbReference>
<keyword evidence="3" id="KW-0813">Transport</keyword>
<comment type="caution">
    <text evidence="11">The sequence shown here is derived from an EMBL/GenBank/DDBJ whole genome shotgun (WGS) entry which is preliminary data.</text>
</comment>
<dbReference type="InterPro" id="IPR036259">
    <property type="entry name" value="MFS_trans_sf"/>
</dbReference>
<dbReference type="GO" id="GO:0022857">
    <property type="term" value="F:transmembrane transporter activity"/>
    <property type="evidence" value="ECO:0007669"/>
    <property type="project" value="InterPro"/>
</dbReference>
<dbReference type="SUPFAM" id="SSF103473">
    <property type="entry name" value="MFS general substrate transporter"/>
    <property type="match status" value="1"/>
</dbReference>
<dbReference type="PANTHER" id="PTHR11654">
    <property type="entry name" value="OLIGOPEPTIDE TRANSPORTER-RELATED"/>
    <property type="match status" value="1"/>
</dbReference>
<evidence type="ECO:0000256" key="5">
    <source>
        <dbReference type="ARBA" id="ARBA00022856"/>
    </source>
</evidence>
<dbReference type="FunFam" id="1.20.1250.20:FF:000379">
    <property type="entry name" value="Uncharacterized protein, isoform A"/>
    <property type="match status" value="1"/>
</dbReference>
<evidence type="ECO:0000256" key="10">
    <source>
        <dbReference type="SAM" id="Phobius"/>
    </source>
</evidence>
<evidence type="ECO:0000256" key="3">
    <source>
        <dbReference type="ARBA" id="ARBA00022448"/>
    </source>
</evidence>
<feature type="transmembrane region" description="Helical" evidence="10">
    <location>
        <begin position="190"/>
        <end position="210"/>
    </location>
</feature>
<evidence type="ECO:0000256" key="8">
    <source>
        <dbReference type="ARBA" id="ARBA00023136"/>
    </source>
</evidence>
<dbReference type="EMBL" id="JAQQBR010001832">
    <property type="protein sequence ID" value="KAK0167216.1"/>
    <property type="molecule type" value="Genomic_DNA"/>
</dbReference>
<accession>A0AA39KMX2</accession>
<evidence type="ECO:0000313" key="12">
    <source>
        <dbReference type="Proteomes" id="UP001168972"/>
    </source>
</evidence>
<reference evidence="11" key="1">
    <citation type="journal article" date="2023" name="bioRxiv">
        <title>Scaffold-level genome assemblies of two parasitoid biocontrol wasps reveal the parthenogenesis mechanism and an associated novel virus.</title>
        <authorList>
            <person name="Inwood S."/>
            <person name="Skelly J."/>
            <person name="Guhlin J."/>
            <person name="Harrop T."/>
            <person name="Goldson S."/>
            <person name="Dearden P."/>
        </authorList>
    </citation>
    <scope>NUCLEOTIDE SEQUENCE</scope>
    <source>
        <strain evidence="11">Lincoln</strain>
        <tissue evidence="11">Whole body</tissue>
    </source>
</reference>
<protein>
    <recommendedName>
        <fullName evidence="9">Oligopeptide transporter 1</fullName>
    </recommendedName>
</protein>
<keyword evidence="5" id="KW-0571">Peptide transport</keyword>
<dbReference type="Gene3D" id="1.20.1250.20">
    <property type="entry name" value="MFS general substrate transporter like domains"/>
    <property type="match status" value="2"/>
</dbReference>
<proteinExistence type="inferred from homology"/>
<sequence length="708" mass="79825">MHEHEEKSEIKKLKYPKSVFFIIVNEFCERFSYYGMRTILALYFKNKLGYNDDMSTVIYHTFTMFVYFFPLFGAMIADAWLGKFNTILYLSIVYAAGQLLLSATAAPIFGLPIRELSLIGLLLIAIGTGGIKPCVAAFGGDQFVLPQQEKYLVTFFSVFYFAINSGSLLSTFLTPELRNGIECFGEKTCYSAAFLLPAILMVISIVIFVIGRPAYKIKRPEGNVVLNVGKCISHAIYNKISTKGVKRDHWLDHADDHYDSKLISDIKSSLQVLKLFLPLPIFWALFEQQGSRWTFQATRMDGEIGGYLIKPDQMQVINPLLILIFIPIFETCIYPLMAKIRLINTPLKKLTTGGLLAGVAFIVSALLELQLEKTYPILPSDGLAQLRIFNPRDCNFTVNFNNQNIMIDSFDMWQDTNIAAIGNKSIDYTVDLSKCGNGFKSGKINVMEKIAMTYVFGDDGNPYSFEDSVNKTNSGNPALRLLTYNNLNDTRTVVKLIEKSIVKYQIATTSTKLQPIQNSEFIEPNPGVYNIEINGKIMEESIAVKLGGVYTLQIYSSEKNFGTRLITVTQPNSVHILWLIPQYIIITMAEVMFSVTGLEFAFTQAPISMKSLLQAGWLLTTAFGNLIVVIIAEAKIFDKQANEFFLFAGLMFINMSIFAIMALFYKYVEIENEENSYTDTNNYDDIILDEHCGHVNSSFKHKNDDLDS</sequence>
<evidence type="ECO:0000256" key="7">
    <source>
        <dbReference type="ARBA" id="ARBA00022989"/>
    </source>
</evidence>
<keyword evidence="4 10" id="KW-0812">Transmembrane</keyword>
<evidence type="ECO:0000256" key="4">
    <source>
        <dbReference type="ARBA" id="ARBA00022692"/>
    </source>
</evidence>
<feature type="transmembrane region" description="Helical" evidence="10">
    <location>
        <begin position="316"/>
        <end position="338"/>
    </location>
</feature>
<dbReference type="Pfam" id="PF00854">
    <property type="entry name" value="PTR2"/>
    <property type="match status" value="2"/>
</dbReference>
<dbReference type="GO" id="GO:0006857">
    <property type="term" value="P:oligopeptide transport"/>
    <property type="evidence" value="ECO:0007669"/>
    <property type="project" value="InterPro"/>
</dbReference>
<evidence type="ECO:0000313" key="11">
    <source>
        <dbReference type="EMBL" id="KAK0167216.1"/>
    </source>
</evidence>
<feature type="transmembrane region" description="Helical" evidence="10">
    <location>
        <begin position="116"/>
        <end position="139"/>
    </location>
</feature>
<feature type="transmembrane region" description="Helical" evidence="10">
    <location>
        <begin position="57"/>
        <end position="81"/>
    </location>
</feature>
<evidence type="ECO:0000256" key="9">
    <source>
        <dbReference type="ARBA" id="ARBA00078114"/>
    </source>
</evidence>
<evidence type="ECO:0000256" key="1">
    <source>
        <dbReference type="ARBA" id="ARBA00004141"/>
    </source>
</evidence>
<comment type="similarity">
    <text evidence="2">Belongs to the major facilitator superfamily. Proton-dependent oligopeptide transporter (POT/PTR) (TC 2.A.17) family.</text>
</comment>
<feature type="transmembrane region" description="Helical" evidence="10">
    <location>
        <begin position="88"/>
        <end position="110"/>
    </location>
</feature>
<reference evidence="11" key="2">
    <citation type="submission" date="2023-03" db="EMBL/GenBank/DDBJ databases">
        <authorList>
            <person name="Inwood S.N."/>
            <person name="Skelly J.G."/>
            <person name="Guhlin J."/>
            <person name="Harrop T.W.R."/>
            <person name="Goldson S.G."/>
            <person name="Dearden P.K."/>
        </authorList>
    </citation>
    <scope>NUCLEOTIDE SEQUENCE</scope>
    <source>
        <strain evidence="11">Lincoln</strain>
        <tissue evidence="11">Whole body</tissue>
    </source>
</reference>
<name>A0AA39KMX2_MICHY</name>
<dbReference type="FunFam" id="1.20.1250.20:FF:000049">
    <property type="entry name" value="Solute carrier family 15 member 2"/>
    <property type="match status" value="1"/>
</dbReference>
<dbReference type="GO" id="GO:0015031">
    <property type="term" value="P:protein transport"/>
    <property type="evidence" value="ECO:0007669"/>
    <property type="project" value="UniProtKB-KW"/>
</dbReference>
<dbReference type="InterPro" id="IPR000109">
    <property type="entry name" value="POT_fam"/>
</dbReference>
<feature type="transmembrane region" description="Helical" evidence="10">
    <location>
        <begin position="576"/>
        <end position="600"/>
    </location>
</feature>
<feature type="transmembrane region" description="Helical" evidence="10">
    <location>
        <begin position="151"/>
        <end position="170"/>
    </location>
</feature>
<feature type="transmembrane region" description="Helical" evidence="10">
    <location>
        <begin position="612"/>
        <end position="632"/>
    </location>
</feature>
<evidence type="ECO:0000256" key="2">
    <source>
        <dbReference type="ARBA" id="ARBA00005982"/>
    </source>
</evidence>
<keyword evidence="7 10" id="KW-1133">Transmembrane helix</keyword>
<comment type="subcellular location">
    <subcellularLocation>
        <location evidence="1">Membrane</location>
        <topology evidence="1">Multi-pass membrane protein</topology>
    </subcellularLocation>
</comment>
<keyword evidence="8 10" id="KW-0472">Membrane</keyword>
<keyword evidence="6" id="KW-0653">Protein transport</keyword>
<gene>
    <name evidence="11" type="ORF">PV327_004645</name>
</gene>
<keyword evidence="12" id="KW-1185">Reference proteome</keyword>
<dbReference type="AlphaFoldDB" id="A0AA39KMX2"/>
<feature type="transmembrane region" description="Helical" evidence="10">
    <location>
        <begin position="350"/>
        <end position="367"/>
    </location>
</feature>
<dbReference type="Proteomes" id="UP001168972">
    <property type="component" value="Unassembled WGS sequence"/>
</dbReference>
<organism evidence="11 12">
    <name type="scientific">Microctonus hyperodae</name>
    <name type="common">Parasitoid wasp</name>
    <dbReference type="NCBI Taxonomy" id="165561"/>
    <lineage>
        <taxon>Eukaryota</taxon>
        <taxon>Metazoa</taxon>
        <taxon>Ecdysozoa</taxon>
        <taxon>Arthropoda</taxon>
        <taxon>Hexapoda</taxon>
        <taxon>Insecta</taxon>
        <taxon>Pterygota</taxon>
        <taxon>Neoptera</taxon>
        <taxon>Endopterygota</taxon>
        <taxon>Hymenoptera</taxon>
        <taxon>Apocrita</taxon>
        <taxon>Ichneumonoidea</taxon>
        <taxon>Braconidae</taxon>
        <taxon>Euphorinae</taxon>
        <taxon>Microctonus</taxon>
    </lineage>
</organism>